<dbReference type="GO" id="GO:0046983">
    <property type="term" value="F:protein dimerization activity"/>
    <property type="evidence" value="ECO:0007669"/>
    <property type="project" value="InterPro"/>
</dbReference>
<sequence>SAHVFFLATKLSKSAAKARLQASEHRQANTLMPHRTLTLMMHWSSGTKTKSDYHNLALKVLSVPATSAPVERVFIRGDIIMRSHRASLGHRMLEVLLFLKCNQALLKS</sequence>
<dbReference type="InterPro" id="IPR012337">
    <property type="entry name" value="RNaseH-like_sf"/>
</dbReference>
<dbReference type="Pfam" id="PF05699">
    <property type="entry name" value="Dimer_Tnp_hAT"/>
    <property type="match status" value="1"/>
</dbReference>
<dbReference type="InterPro" id="IPR008906">
    <property type="entry name" value="HATC_C_dom"/>
</dbReference>
<proteinExistence type="predicted"/>
<dbReference type="AlphaFoldDB" id="A0A1A8CH62"/>
<feature type="domain" description="HAT C-terminal dimerisation" evidence="1">
    <location>
        <begin position="54"/>
        <end position="100"/>
    </location>
</feature>
<feature type="non-terminal residue" evidence="2">
    <location>
        <position position="1"/>
    </location>
</feature>
<evidence type="ECO:0000313" key="2">
    <source>
        <dbReference type="EMBL" id="SBP78121.1"/>
    </source>
</evidence>
<gene>
    <name evidence="2" type="primary">Nfu_g_1_020575</name>
</gene>
<reference evidence="2" key="1">
    <citation type="submission" date="2016-05" db="EMBL/GenBank/DDBJ databases">
        <authorList>
            <person name="Lavstsen T."/>
            <person name="Jespersen J.S."/>
        </authorList>
    </citation>
    <scope>NUCLEOTIDE SEQUENCE</scope>
    <source>
        <tissue evidence="2">Brain</tissue>
    </source>
</reference>
<evidence type="ECO:0000259" key="1">
    <source>
        <dbReference type="Pfam" id="PF05699"/>
    </source>
</evidence>
<accession>A0A1A8CH62</accession>
<organism evidence="2">
    <name type="scientific">Nothobranchius kadleci</name>
    <name type="common">African annual killifish</name>
    <dbReference type="NCBI Taxonomy" id="1051664"/>
    <lineage>
        <taxon>Eukaryota</taxon>
        <taxon>Metazoa</taxon>
        <taxon>Chordata</taxon>
        <taxon>Craniata</taxon>
        <taxon>Vertebrata</taxon>
        <taxon>Euteleostomi</taxon>
        <taxon>Actinopterygii</taxon>
        <taxon>Neopterygii</taxon>
        <taxon>Teleostei</taxon>
        <taxon>Neoteleostei</taxon>
        <taxon>Acanthomorphata</taxon>
        <taxon>Ovalentaria</taxon>
        <taxon>Atherinomorphae</taxon>
        <taxon>Cyprinodontiformes</taxon>
        <taxon>Nothobranchiidae</taxon>
        <taxon>Nothobranchius</taxon>
    </lineage>
</organism>
<dbReference type="SUPFAM" id="SSF53098">
    <property type="entry name" value="Ribonuclease H-like"/>
    <property type="match status" value="1"/>
</dbReference>
<feature type="non-terminal residue" evidence="2">
    <location>
        <position position="108"/>
    </location>
</feature>
<dbReference type="EMBL" id="HADZ01014180">
    <property type="protein sequence ID" value="SBP78121.1"/>
    <property type="molecule type" value="Transcribed_RNA"/>
</dbReference>
<reference evidence="2" key="2">
    <citation type="submission" date="2016-06" db="EMBL/GenBank/DDBJ databases">
        <title>The genome of a short-lived fish provides insights into sex chromosome evolution and the genetic control of aging.</title>
        <authorList>
            <person name="Reichwald K."/>
            <person name="Felder M."/>
            <person name="Petzold A."/>
            <person name="Koch P."/>
            <person name="Groth M."/>
            <person name="Platzer M."/>
        </authorList>
    </citation>
    <scope>NUCLEOTIDE SEQUENCE</scope>
    <source>
        <tissue evidence="2">Brain</tissue>
    </source>
</reference>
<name>A0A1A8CH62_NOTKA</name>
<protein>
    <recommendedName>
        <fullName evidence="1">HAT C-terminal dimerisation domain-containing protein</fullName>
    </recommendedName>
</protein>